<feature type="compositionally biased region" description="Polar residues" evidence="1">
    <location>
        <begin position="45"/>
        <end position="58"/>
    </location>
</feature>
<gene>
    <name evidence="2" type="ORF">NC653_024685</name>
</gene>
<accession>A0AAD6Q6U1</accession>
<feature type="region of interest" description="Disordered" evidence="1">
    <location>
        <begin position="1"/>
        <end position="58"/>
    </location>
</feature>
<sequence length="58" mass="6418">MSSTYFPPRVTTKASTMYSNQQSLRLQQDQPRTTTTTSSAPTYDASVSSLLSNNIKNN</sequence>
<comment type="caution">
    <text evidence="2">The sequence shown here is derived from an EMBL/GenBank/DDBJ whole genome shotgun (WGS) entry which is preliminary data.</text>
</comment>
<dbReference type="AlphaFoldDB" id="A0AAD6Q6U1"/>
<protein>
    <submittedName>
        <fullName evidence="2">Uncharacterized protein</fullName>
    </submittedName>
</protein>
<dbReference type="EMBL" id="JAQIZT010000010">
    <property type="protein sequence ID" value="KAJ6981354.1"/>
    <property type="molecule type" value="Genomic_DNA"/>
</dbReference>
<name>A0AAD6Q6U1_9ROSI</name>
<evidence type="ECO:0000256" key="1">
    <source>
        <dbReference type="SAM" id="MobiDB-lite"/>
    </source>
</evidence>
<proteinExistence type="predicted"/>
<feature type="compositionally biased region" description="Polar residues" evidence="1">
    <location>
        <begin position="12"/>
        <end position="32"/>
    </location>
</feature>
<evidence type="ECO:0000313" key="2">
    <source>
        <dbReference type="EMBL" id="KAJ6981354.1"/>
    </source>
</evidence>
<keyword evidence="3" id="KW-1185">Reference proteome</keyword>
<evidence type="ECO:0000313" key="3">
    <source>
        <dbReference type="Proteomes" id="UP001164929"/>
    </source>
</evidence>
<reference evidence="2" key="1">
    <citation type="journal article" date="2023" name="Mol. Ecol. Resour.">
        <title>Chromosome-level genome assembly of a triploid poplar Populus alba 'Berolinensis'.</title>
        <authorList>
            <person name="Chen S."/>
            <person name="Yu Y."/>
            <person name="Wang X."/>
            <person name="Wang S."/>
            <person name="Zhang T."/>
            <person name="Zhou Y."/>
            <person name="He R."/>
            <person name="Meng N."/>
            <person name="Wang Y."/>
            <person name="Liu W."/>
            <person name="Liu Z."/>
            <person name="Liu J."/>
            <person name="Guo Q."/>
            <person name="Huang H."/>
            <person name="Sederoff R.R."/>
            <person name="Wang G."/>
            <person name="Qu G."/>
            <person name="Chen S."/>
        </authorList>
    </citation>
    <scope>NUCLEOTIDE SEQUENCE</scope>
    <source>
        <strain evidence="2">SC-2020</strain>
    </source>
</reference>
<dbReference type="Proteomes" id="UP001164929">
    <property type="component" value="Chromosome 10"/>
</dbReference>
<organism evidence="2 3">
    <name type="scientific">Populus alba x Populus x berolinensis</name>
    <dbReference type="NCBI Taxonomy" id="444605"/>
    <lineage>
        <taxon>Eukaryota</taxon>
        <taxon>Viridiplantae</taxon>
        <taxon>Streptophyta</taxon>
        <taxon>Embryophyta</taxon>
        <taxon>Tracheophyta</taxon>
        <taxon>Spermatophyta</taxon>
        <taxon>Magnoliopsida</taxon>
        <taxon>eudicotyledons</taxon>
        <taxon>Gunneridae</taxon>
        <taxon>Pentapetalae</taxon>
        <taxon>rosids</taxon>
        <taxon>fabids</taxon>
        <taxon>Malpighiales</taxon>
        <taxon>Salicaceae</taxon>
        <taxon>Saliceae</taxon>
        <taxon>Populus</taxon>
    </lineage>
</organism>